<proteinExistence type="predicted"/>
<sequence length="89" mass="10035">AVLLALAAQALIERGREFSITDSGVTYQPPAVSDMLNTQYSAQLADYKEKLKMIKCSMKPEPRGLGTFRVTAISPNFLRLRHLRERQIL</sequence>
<dbReference type="AlphaFoldDB" id="X0TKB1"/>
<dbReference type="EMBL" id="BARS01015753">
    <property type="protein sequence ID" value="GAF93973.1"/>
    <property type="molecule type" value="Genomic_DNA"/>
</dbReference>
<comment type="caution">
    <text evidence="1">The sequence shown here is derived from an EMBL/GenBank/DDBJ whole genome shotgun (WGS) entry which is preliminary data.</text>
</comment>
<feature type="non-terminal residue" evidence="1">
    <location>
        <position position="1"/>
    </location>
</feature>
<organism evidence="1">
    <name type="scientific">marine sediment metagenome</name>
    <dbReference type="NCBI Taxonomy" id="412755"/>
    <lineage>
        <taxon>unclassified sequences</taxon>
        <taxon>metagenomes</taxon>
        <taxon>ecological metagenomes</taxon>
    </lineage>
</organism>
<reference evidence="1" key="1">
    <citation type="journal article" date="2014" name="Front. Microbiol.">
        <title>High frequency of phylogenetically diverse reductive dehalogenase-homologous genes in deep subseafloor sedimentary metagenomes.</title>
        <authorList>
            <person name="Kawai M."/>
            <person name="Futagami T."/>
            <person name="Toyoda A."/>
            <person name="Takaki Y."/>
            <person name="Nishi S."/>
            <person name="Hori S."/>
            <person name="Arai W."/>
            <person name="Tsubouchi T."/>
            <person name="Morono Y."/>
            <person name="Uchiyama I."/>
            <person name="Ito T."/>
            <person name="Fujiyama A."/>
            <person name="Inagaki F."/>
            <person name="Takami H."/>
        </authorList>
    </citation>
    <scope>NUCLEOTIDE SEQUENCE</scope>
    <source>
        <strain evidence="1">Expedition CK06-06</strain>
    </source>
</reference>
<accession>X0TKB1</accession>
<gene>
    <name evidence="1" type="ORF">S01H1_26017</name>
</gene>
<protein>
    <submittedName>
        <fullName evidence="1">Uncharacterized protein</fullName>
    </submittedName>
</protein>
<evidence type="ECO:0000313" key="1">
    <source>
        <dbReference type="EMBL" id="GAF93973.1"/>
    </source>
</evidence>
<name>X0TKB1_9ZZZZ</name>